<dbReference type="SUPFAM" id="SSF52540">
    <property type="entry name" value="P-loop containing nucleoside triphosphate hydrolases"/>
    <property type="match status" value="1"/>
</dbReference>
<dbReference type="InterPro" id="IPR014001">
    <property type="entry name" value="Helicase_ATP-bd"/>
</dbReference>
<reference evidence="13 14" key="1">
    <citation type="submission" date="2019-08" db="EMBL/GenBank/DDBJ databases">
        <title>In-depth cultivation of the pig gut microbiome towards novel bacterial diversity and tailored functional studies.</title>
        <authorList>
            <person name="Wylensek D."/>
            <person name="Hitch T.C.A."/>
            <person name="Clavel T."/>
        </authorList>
    </citation>
    <scope>NUCLEOTIDE SEQUENCE [LARGE SCALE GENOMIC DNA]</scope>
    <source>
        <strain evidence="13 14">WCA-693-APC-MOT-I</strain>
    </source>
</reference>
<dbReference type="GO" id="GO:0005524">
    <property type="term" value="F:ATP binding"/>
    <property type="evidence" value="ECO:0007669"/>
    <property type="project" value="UniProtKB-KW"/>
</dbReference>
<evidence type="ECO:0000256" key="8">
    <source>
        <dbReference type="ARBA" id="ARBA00022840"/>
    </source>
</evidence>
<dbReference type="GO" id="GO:0016787">
    <property type="term" value="F:hydrolase activity"/>
    <property type="evidence" value="ECO:0007669"/>
    <property type="project" value="UniProtKB-KW"/>
</dbReference>
<evidence type="ECO:0000259" key="11">
    <source>
        <dbReference type="PROSITE" id="PS51194"/>
    </source>
</evidence>
<protein>
    <submittedName>
        <fullName evidence="13">CRISPR-associated helicase Cas3</fullName>
    </submittedName>
</protein>
<evidence type="ECO:0000256" key="6">
    <source>
        <dbReference type="ARBA" id="ARBA00022801"/>
    </source>
</evidence>
<dbReference type="InterPro" id="IPR006483">
    <property type="entry name" value="CRISPR-assoc_Cas3_HD"/>
</dbReference>
<evidence type="ECO:0000259" key="12">
    <source>
        <dbReference type="PROSITE" id="PS51643"/>
    </source>
</evidence>
<dbReference type="PROSITE" id="PS51643">
    <property type="entry name" value="HD_CAS3"/>
    <property type="match status" value="1"/>
</dbReference>
<feature type="domain" description="Helicase ATP-binding" evidence="10">
    <location>
        <begin position="276"/>
        <end position="446"/>
    </location>
</feature>
<dbReference type="InterPro" id="IPR006474">
    <property type="entry name" value="Helicase_Cas3_CRISPR-ass_core"/>
</dbReference>
<name>A0A6L5XY03_9FIRM</name>
<dbReference type="SMART" id="SM00487">
    <property type="entry name" value="DEXDc"/>
    <property type="match status" value="1"/>
</dbReference>
<sequence length="800" mass="92805">MNEKYIAHFDEQNKDRIQTVSSHNRGVAFLAENNCPLDYLRSIAWLTGIFHDCGKYHDEFDQYIHEAMEQKAFVRRKVTHSTAGGLLADGLLKNKFLSEFIQYSIYSHHGVNDCFCLDSGESLIKRRKSNMTMLSVVSERFYQYIEKEKILNYIEQAEQDFQKIQLELLNFIKFEGRKNSYGNVHFFLGLYERILLSLLIDSDRFDTNAFAENKPMQFESTGIEIEDVWEESILNLESKLSKFEGAKVLDQCRSRISDQCRRTAERSQFLYRLTVPTGAGKTLSSLRFALYHAKKFGREHIIYVAPYNSILEQNAETIRDAVGNQQIVLEHHSNVIIDSEDTEKQKKYQTLTERWDSPIIVTTAVQLLNTLFSSKTESVRRMYRLCNSVIIFDEIQALPVRITELFNLAVNFLTTFCNTTIVLCSATQPLFDQLPSNRLLPVKNMVETIDDYKEAFKRTVIIDKTEEDIEKGWDIEKLGDFVTDLLLEKGKVLVIVNTKKTAQDLYDLFSNKYEEDKCYLFHLSTNMCPQNRKETLDFLKVQLTNEKNTRPILCISTQVIEAGVDISFPCVVRSLAGLDNIIQAAGRCNRNGEIDIGQVYIVQMSEEAERISKQLRDIKIAQDTMRKVLYQYRRNPATLNYSLESKQALELYYKLFMSRRFDEMQYLVSIKEKKDTSLIELLSSNCSIWQSFHKEQRLHLKQAFKTAGDQFEVIENQGKINVIVEYDETAKKLIDYLQDETRSLSEKKQDLRNLQPYIVGISKQMIAELGKAVSPICDNRFFVLSENYYSKKTGVSTFLV</sequence>
<comment type="similarity">
    <text evidence="2">In the central section; belongs to the CRISPR-associated helicase Cas3 family.</text>
</comment>
<keyword evidence="5" id="KW-0547">Nucleotide-binding</keyword>
<accession>A0A6L5XY03</accession>
<dbReference type="GO" id="GO:0046872">
    <property type="term" value="F:metal ion binding"/>
    <property type="evidence" value="ECO:0007669"/>
    <property type="project" value="UniProtKB-KW"/>
</dbReference>
<dbReference type="NCBIfam" id="TIGR01596">
    <property type="entry name" value="cas3_HD"/>
    <property type="match status" value="1"/>
</dbReference>
<organism evidence="13 14">
    <name type="scientific">Velocimicrobium porci</name>
    <dbReference type="NCBI Taxonomy" id="2606634"/>
    <lineage>
        <taxon>Bacteria</taxon>
        <taxon>Bacillati</taxon>
        <taxon>Bacillota</taxon>
        <taxon>Clostridia</taxon>
        <taxon>Lachnospirales</taxon>
        <taxon>Lachnospiraceae</taxon>
        <taxon>Velocimicrobium</taxon>
    </lineage>
</organism>
<feature type="domain" description="Helicase C-terminal" evidence="11">
    <location>
        <begin position="481"/>
        <end position="640"/>
    </location>
</feature>
<dbReference type="GO" id="GO:0004386">
    <property type="term" value="F:helicase activity"/>
    <property type="evidence" value="ECO:0007669"/>
    <property type="project" value="UniProtKB-KW"/>
</dbReference>
<dbReference type="NCBIfam" id="TIGR01587">
    <property type="entry name" value="cas3_core"/>
    <property type="match status" value="1"/>
</dbReference>
<dbReference type="PROSITE" id="PS51194">
    <property type="entry name" value="HELICASE_CTER"/>
    <property type="match status" value="1"/>
</dbReference>
<dbReference type="InterPro" id="IPR038257">
    <property type="entry name" value="CRISPR-assoc_Cas3_HD_sf"/>
</dbReference>
<evidence type="ECO:0000256" key="2">
    <source>
        <dbReference type="ARBA" id="ARBA00009046"/>
    </source>
</evidence>
<dbReference type="InterPro" id="IPR011545">
    <property type="entry name" value="DEAD/DEAH_box_helicase_dom"/>
</dbReference>
<keyword evidence="6" id="KW-0378">Hydrolase</keyword>
<dbReference type="Pfam" id="PF00270">
    <property type="entry name" value="DEAD"/>
    <property type="match status" value="1"/>
</dbReference>
<dbReference type="GO" id="GO:0003676">
    <property type="term" value="F:nucleic acid binding"/>
    <property type="evidence" value="ECO:0007669"/>
    <property type="project" value="InterPro"/>
</dbReference>
<comment type="similarity">
    <text evidence="1">In the N-terminal section; belongs to the CRISPR-associated nuclease Cas3-HD family.</text>
</comment>
<dbReference type="InterPro" id="IPR054712">
    <property type="entry name" value="Cas3-like_dom"/>
</dbReference>
<evidence type="ECO:0000256" key="4">
    <source>
        <dbReference type="ARBA" id="ARBA00022723"/>
    </source>
</evidence>
<evidence type="ECO:0000313" key="14">
    <source>
        <dbReference type="Proteomes" id="UP000482209"/>
    </source>
</evidence>
<dbReference type="GO" id="GO:0051607">
    <property type="term" value="P:defense response to virus"/>
    <property type="evidence" value="ECO:0007669"/>
    <property type="project" value="UniProtKB-KW"/>
</dbReference>
<evidence type="ECO:0000256" key="7">
    <source>
        <dbReference type="ARBA" id="ARBA00022806"/>
    </source>
</evidence>
<dbReference type="InterPro" id="IPR001650">
    <property type="entry name" value="Helicase_C-like"/>
</dbReference>
<keyword evidence="14" id="KW-1185">Reference proteome</keyword>
<gene>
    <name evidence="13" type="primary">cas3</name>
    <name evidence="13" type="ORF">FYJ58_06540</name>
</gene>
<keyword evidence="3" id="KW-0540">Nuclease</keyword>
<comment type="caution">
    <text evidence="13">The sequence shown here is derived from an EMBL/GenBank/DDBJ whole genome shotgun (WGS) entry which is preliminary data.</text>
</comment>
<evidence type="ECO:0000256" key="5">
    <source>
        <dbReference type="ARBA" id="ARBA00022741"/>
    </source>
</evidence>
<keyword evidence="9" id="KW-0051">Antiviral defense</keyword>
<dbReference type="GO" id="GO:0004518">
    <property type="term" value="F:nuclease activity"/>
    <property type="evidence" value="ECO:0007669"/>
    <property type="project" value="UniProtKB-KW"/>
</dbReference>
<evidence type="ECO:0000313" key="13">
    <source>
        <dbReference type="EMBL" id="MSS63534.1"/>
    </source>
</evidence>
<dbReference type="Proteomes" id="UP000482209">
    <property type="component" value="Unassembled WGS sequence"/>
</dbReference>
<evidence type="ECO:0000256" key="9">
    <source>
        <dbReference type="ARBA" id="ARBA00023118"/>
    </source>
</evidence>
<dbReference type="CDD" id="cd09641">
    <property type="entry name" value="Cas3''_I"/>
    <property type="match status" value="1"/>
</dbReference>
<dbReference type="CDD" id="cd17930">
    <property type="entry name" value="DEXHc_cas3"/>
    <property type="match status" value="1"/>
</dbReference>
<evidence type="ECO:0000256" key="3">
    <source>
        <dbReference type="ARBA" id="ARBA00022722"/>
    </source>
</evidence>
<dbReference type="Gene3D" id="1.10.3210.30">
    <property type="match status" value="1"/>
</dbReference>
<evidence type="ECO:0000256" key="1">
    <source>
        <dbReference type="ARBA" id="ARBA00006847"/>
    </source>
</evidence>
<dbReference type="RefSeq" id="WP_154518939.1">
    <property type="nucleotide sequence ID" value="NZ_VUMT01000008.1"/>
</dbReference>
<dbReference type="InterPro" id="IPR027417">
    <property type="entry name" value="P-loop_NTPase"/>
</dbReference>
<dbReference type="PANTHER" id="PTHR24031">
    <property type="entry name" value="RNA HELICASE"/>
    <property type="match status" value="1"/>
</dbReference>
<feature type="domain" description="HD Cas3-type" evidence="12">
    <location>
        <begin position="13"/>
        <end position="205"/>
    </location>
</feature>
<keyword evidence="7" id="KW-0347">Helicase</keyword>
<dbReference type="AlphaFoldDB" id="A0A6L5XY03"/>
<dbReference type="PROSITE" id="PS51192">
    <property type="entry name" value="HELICASE_ATP_BIND_1"/>
    <property type="match status" value="1"/>
</dbReference>
<keyword evidence="8" id="KW-0067">ATP-binding</keyword>
<dbReference type="Pfam" id="PF22590">
    <property type="entry name" value="Cas3-like_C_2"/>
    <property type="match status" value="1"/>
</dbReference>
<dbReference type="EMBL" id="VUMT01000008">
    <property type="protein sequence ID" value="MSS63534.1"/>
    <property type="molecule type" value="Genomic_DNA"/>
</dbReference>
<dbReference type="SUPFAM" id="SSF109604">
    <property type="entry name" value="HD-domain/PDEase-like"/>
    <property type="match status" value="1"/>
</dbReference>
<keyword evidence="4" id="KW-0479">Metal-binding</keyword>
<proteinExistence type="inferred from homology"/>
<evidence type="ECO:0000259" key="10">
    <source>
        <dbReference type="PROSITE" id="PS51192"/>
    </source>
</evidence>
<dbReference type="Gene3D" id="3.40.50.300">
    <property type="entry name" value="P-loop containing nucleotide triphosphate hydrolases"/>
    <property type="match status" value="2"/>
</dbReference>